<proteinExistence type="predicted"/>
<feature type="compositionally biased region" description="Basic and acidic residues" evidence="3">
    <location>
        <begin position="1394"/>
        <end position="1419"/>
    </location>
</feature>
<dbReference type="Pfam" id="PF00211">
    <property type="entry name" value="Guanylate_cyc"/>
    <property type="match status" value="1"/>
</dbReference>
<dbReference type="Proteomes" id="UP000053201">
    <property type="component" value="Unassembled WGS sequence"/>
</dbReference>
<feature type="domain" description="Guanylate cyclase" evidence="4">
    <location>
        <begin position="439"/>
        <end position="562"/>
    </location>
</feature>
<name>A0A0L0HAX7_SPIPD</name>
<dbReference type="OMA" id="MADCAPY"/>
<dbReference type="GO" id="GO:0009190">
    <property type="term" value="P:cyclic nucleotide biosynthetic process"/>
    <property type="evidence" value="ECO:0007669"/>
    <property type="project" value="InterPro"/>
</dbReference>
<evidence type="ECO:0000256" key="1">
    <source>
        <dbReference type="ARBA" id="ARBA00022741"/>
    </source>
</evidence>
<gene>
    <name evidence="5" type="ORF">SPPG_09415</name>
</gene>
<dbReference type="InterPro" id="IPR029787">
    <property type="entry name" value="Nucleotide_cyclase"/>
</dbReference>
<feature type="region of interest" description="Disordered" evidence="3">
    <location>
        <begin position="773"/>
        <end position="793"/>
    </location>
</feature>
<dbReference type="GO" id="GO:0005737">
    <property type="term" value="C:cytoplasm"/>
    <property type="evidence" value="ECO:0007669"/>
    <property type="project" value="TreeGrafter"/>
</dbReference>
<dbReference type="SUPFAM" id="SSF55073">
    <property type="entry name" value="Nucleotide cyclase"/>
    <property type="match status" value="2"/>
</dbReference>
<keyword evidence="6" id="KW-1185">Reference proteome</keyword>
<protein>
    <recommendedName>
        <fullName evidence="4">Guanylate cyclase domain-containing protein</fullName>
    </recommendedName>
</protein>
<dbReference type="PANTHER" id="PTHR16305">
    <property type="entry name" value="TESTICULAR SOLUBLE ADENYLYL CYCLASE"/>
    <property type="match status" value="1"/>
</dbReference>
<dbReference type="RefSeq" id="XP_016605913.1">
    <property type="nucleotide sequence ID" value="XM_016757578.1"/>
</dbReference>
<keyword evidence="2" id="KW-0067">ATP-binding</keyword>
<dbReference type="GO" id="GO:0035556">
    <property type="term" value="P:intracellular signal transduction"/>
    <property type="evidence" value="ECO:0007669"/>
    <property type="project" value="InterPro"/>
</dbReference>
<feature type="domain" description="Guanylate cyclase" evidence="4">
    <location>
        <begin position="176"/>
        <end position="323"/>
    </location>
</feature>
<feature type="region of interest" description="Disordered" evidence="3">
    <location>
        <begin position="1384"/>
        <end position="1419"/>
    </location>
</feature>
<organism evidence="5 6">
    <name type="scientific">Spizellomyces punctatus (strain DAOM BR117)</name>
    <dbReference type="NCBI Taxonomy" id="645134"/>
    <lineage>
        <taxon>Eukaryota</taxon>
        <taxon>Fungi</taxon>
        <taxon>Fungi incertae sedis</taxon>
        <taxon>Chytridiomycota</taxon>
        <taxon>Chytridiomycota incertae sedis</taxon>
        <taxon>Chytridiomycetes</taxon>
        <taxon>Spizellomycetales</taxon>
        <taxon>Spizellomycetaceae</taxon>
        <taxon>Spizellomyces</taxon>
    </lineage>
</organism>
<evidence type="ECO:0000313" key="5">
    <source>
        <dbReference type="EMBL" id="KNC97873.1"/>
    </source>
</evidence>
<accession>A0A0L0HAX7</accession>
<reference evidence="5 6" key="1">
    <citation type="submission" date="2009-08" db="EMBL/GenBank/DDBJ databases">
        <title>The Genome Sequence of Spizellomyces punctatus strain DAOM BR117.</title>
        <authorList>
            <consortium name="The Broad Institute Genome Sequencing Platform"/>
            <person name="Russ C."/>
            <person name="Cuomo C."/>
            <person name="Shea T."/>
            <person name="Young S.K."/>
            <person name="Zeng Q."/>
            <person name="Koehrsen M."/>
            <person name="Haas B."/>
            <person name="Borodovsky M."/>
            <person name="Guigo R."/>
            <person name="Alvarado L."/>
            <person name="Berlin A."/>
            <person name="Bochicchio J."/>
            <person name="Borenstein D."/>
            <person name="Chapman S."/>
            <person name="Chen Z."/>
            <person name="Engels R."/>
            <person name="Freedman E."/>
            <person name="Gellesch M."/>
            <person name="Goldberg J."/>
            <person name="Griggs A."/>
            <person name="Gujja S."/>
            <person name="Heiman D."/>
            <person name="Hepburn T."/>
            <person name="Howarth C."/>
            <person name="Jen D."/>
            <person name="Larson L."/>
            <person name="Lewis B."/>
            <person name="Mehta T."/>
            <person name="Park D."/>
            <person name="Pearson M."/>
            <person name="Roberts A."/>
            <person name="Saif S."/>
            <person name="Shenoy N."/>
            <person name="Sisk P."/>
            <person name="Stolte C."/>
            <person name="Sykes S."/>
            <person name="Thomson T."/>
            <person name="Walk T."/>
            <person name="White J."/>
            <person name="Yandava C."/>
            <person name="Burger G."/>
            <person name="Gray M.W."/>
            <person name="Holland P.W.H."/>
            <person name="King N."/>
            <person name="Lang F.B.F."/>
            <person name="Roger A.J."/>
            <person name="Ruiz-Trillo I."/>
            <person name="Lander E."/>
            <person name="Nusbaum C."/>
        </authorList>
    </citation>
    <scope>NUCLEOTIDE SEQUENCE [LARGE SCALE GENOMIC DNA]</scope>
    <source>
        <strain evidence="5 6">DAOM BR117</strain>
    </source>
</reference>
<evidence type="ECO:0000259" key="4">
    <source>
        <dbReference type="PROSITE" id="PS50125"/>
    </source>
</evidence>
<dbReference type="OrthoDB" id="194468at2759"/>
<dbReference type="STRING" id="645134.A0A0L0HAX7"/>
<evidence type="ECO:0000256" key="2">
    <source>
        <dbReference type="ARBA" id="ARBA00022840"/>
    </source>
</evidence>
<dbReference type="GeneID" id="27692540"/>
<dbReference type="PANTHER" id="PTHR16305:SF28">
    <property type="entry name" value="GUANYLATE CYCLASE DOMAIN-CONTAINING PROTEIN"/>
    <property type="match status" value="1"/>
</dbReference>
<dbReference type="InterPro" id="IPR001054">
    <property type="entry name" value="A/G_cyclase"/>
</dbReference>
<dbReference type="eggNOG" id="ENOG502QPPT">
    <property type="taxonomic scope" value="Eukaryota"/>
</dbReference>
<keyword evidence="1" id="KW-0547">Nucleotide-binding</keyword>
<dbReference type="InParanoid" id="A0A0L0HAX7"/>
<dbReference type="GO" id="GO:0005524">
    <property type="term" value="F:ATP binding"/>
    <property type="evidence" value="ECO:0007669"/>
    <property type="project" value="UniProtKB-KW"/>
</dbReference>
<dbReference type="EMBL" id="KQ257462">
    <property type="protein sequence ID" value="KNC97873.1"/>
    <property type="molecule type" value="Genomic_DNA"/>
</dbReference>
<dbReference type="VEuPathDB" id="FungiDB:SPPG_09415"/>
<sequence>MDRRQDVPLRWGRGRDRPQRNQGASRANLATDPASTSGDVRERTTTNALTTDNLLSIHNSRLGDQLLSQPIQLEHILPNFISKHVREWCDHHCPKSPVDKPAQPGAEAGSPGVQADKTIKISSSVVPGVGIDNIIGASPTMAEIVHHRHSACCNVDTLESPYLAHMAPSAEETFAAVVMADVSGYSNLTSTLAERGPSGAEILGKTMKGYLDKIIQTILLHGGDIVKFAGDAVIFYWSLDPRKEDIEDEATRGELVLKASYCCMDLLNNLGIFPIDIPMCEIKVLRIHLGIGAGTVYDVHVGVPTRWEHFIAGDAVNQISGVLDIAKAGELAMSHQALRSLSVILELGSVTIGDYDKRCIILQGLEKARRKLAPPLPASNDDLALWDIVPPAVNVELYRNFINQSALFKLQADISQSRLFHLESGLTDLLGLYELRQVTTVFIRIGSLRRWESIAKLQEAQEAMRIVQSAFTRFEGSLRQFHVDEKGAVILAFFGLPPLAHENDATFGIKAALEICSQFTEMFDDFSIGITTGVVSIGGVGNSVRTEYAVMGDSINMAARLMCHTEAKQSLLCDERSFNLCEQHFVFDKLGETKVKGKTHPISIFRPKGIVPEKSLRGASVRNPLALERGELVGRYQEKQAIRSALEEFDDEDVKTRDPMITILEAESGQGLSSFVEWTQMAAARRSIAVCTGGASETEKATPFYAWREILTDLCNVITEATVNPDGTLTFKLIPLPDEMMIIPKSPEAPAAASPEKTIPTVKRDIWASVRQRSRKSLMGGEDAGRRSVSFAGSEGATPLSLARSASSASSSMGRPNIDTEPAKLKAVAEVSEARPIEQNSPAEGCSPSQPIKQVSMKDKIFAALPLVGFNDTVAAYIFGLIFPNDFDVPHQEHGQVISTKLQVKELTEVICKILKAVAASNSLVLVFHESQWMDALSWELLFDVITSCKGIQVFVFTRLEKYFDNQEALATFKKIKRHNDFRIARLKVNGLSLFETKELIQYTWPSPIKKVDDYLVENIHKRTEGKPLYIRSLVTALQESGQYRVDSNGLLTTQGDNFNFDHIVVGQDHQSIILAQFDRLDRTFQLFLKIAAVLGQRFAVDDVLHFLIDMPVFSERFERRNYSQIARKIQQYDKYGFLVKHREGMTFQFKSVAVRNCIYSMMVLSQRQQLHLNIALYYEAKIKKDEEARQSLLVPLFEHYMETDDNQMIKKVKYQAEVAKFSWEQRWIAETIKHYNTLMKMTENVQEEKGLVFFDKATVATWHRELGEAYFWKNDVLNAERHLVQSLHLVGHDIPTSSVTLRWRIHREMANKQRWKDGLIEEVEKEGFTIPATEISDFDKDEPEQHDMEQARKLFERSVHSIKDTTSTQPGGLTIQQAMDFHQRSASSANSVEQRRAESPRESETRDGNAERPEGGHYREISVAASTKTPPLPAEPHNYDSSDSDLADLISKDPNLAILHNVRLCLLILAQIYFRDHRRTHHKYCVVTGLNLCYNFPLKAIYSRFLAMYGCLRIQHEGKEQEGLRFMKTAAALERRSDVFSMVHLHEVIAQMHFQVGQYEDAIKHLDEVIRAAKIAGDIVARERAHRLKAIIMFFTEKRSESRKEANALRSWAIEEDYWLGSFWGTLLFLTNLNDSSLVDDIEEQSDRLHELWQESPLPVALDPAMELLYLGVQAKADIRAGRIIDPLAICRNFMNALKRIGSEQSYIPALAIHHAASAIHLMFEMSWLTDSRTKSLANSFMSIATSKLKAMKWLRLAYALYLLWGGAKLVMRGHKIRADAKLNTAQHNRYVAEVPIVWLKVALIRMKIIQRKRVWGRWGERDRDEITLPAMHARYGLPRYELRFEWDRQFGGPQEPEFE</sequence>
<feature type="compositionally biased region" description="Basic and acidic residues" evidence="3">
    <location>
        <begin position="1"/>
        <end position="19"/>
    </location>
</feature>
<evidence type="ECO:0000313" key="6">
    <source>
        <dbReference type="Proteomes" id="UP000053201"/>
    </source>
</evidence>
<feature type="region of interest" description="Disordered" evidence="3">
    <location>
        <begin position="1"/>
        <end position="45"/>
    </location>
</feature>
<dbReference type="CDD" id="cd07302">
    <property type="entry name" value="CHD"/>
    <property type="match status" value="2"/>
</dbReference>
<evidence type="ECO:0000256" key="3">
    <source>
        <dbReference type="SAM" id="MobiDB-lite"/>
    </source>
</evidence>
<dbReference type="Gene3D" id="3.30.70.1230">
    <property type="entry name" value="Nucleotide cyclase"/>
    <property type="match status" value="2"/>
</dbReference>
<dbReference type="GO" id="GO:0004016">
    <property type="term" value="F:adenylate cyclase activity"/>
    <property type="evidence" value="ECO:0007669"/>
    <property type="project" value="TreeGrafter"/>
</dbReference>
<dbReference type="PROSITE" id="PS50125">
    <property type="entry name" value="GUANYLATE_CYCLASE_2"/>
    <property type="match status" value="2"/>
</dbReference>